<dbReference type="InterPro" id="IPR053842">
    <property type="entry name" value="NikA-like"/>
</dbReference>
<dbReference type="Pfam" id="PF21983">
    <property type="entry name" value="NikA-like"/>
    <property type="match status" value="1"/>
</dbReference>
<reference evidence="1 2" key="1">
    <citation type="journal article" date="2020" name="Biotechnol. Biofuels">
        <title>New insights from the biogas microbiome by comprehensive genome-resolved metagenomics of nearly 1600 species originating from multiple anaerobic digesters.</title>
        <authorList>
            <person name="Campanaro S."/>
            <person name="Treu L."/>
            <person name="Rodriguez-R L.M."/>
            <person name="Kovalovszki A."/>
            <person name="Ziels R.M."/>
            <person name="Maus I."/>
            <person name="Zhu X."/>
            <person name="Kougias P.G."/>
            <person name="Basile A."/>
            <person name="Luo G."/>
            <person name="Schluter A."/>
            <person name="Konstantinidis K.T."/>
            <person name="Angelidaki I."/>
        </authorList>
    </citation>
    <scope>NUCLEOTIDE SEQUENCE [LARGE SCALE GENOMIC DNA]</scope>
    <source>
        <strain evidence="1">AS05jafATM_4</strain>
    </source>
</reference>
<dbReference type="Proteomes" id="UP000553059">
    <property type="component" value="Unassembled WGS sequence"/>
</dbReference>
<evidence type="ECO:0000313" key="1">
    <source>
        <dbReference type="EMBL" id="HHY29031.1"/>
    </source>
</evidence>
<name>A0A7C6Z7A0_9FIRM</name>
<comment type="caution">
    <text evidence="1">The sequence shown here is derived from an EMBL/GenBank/DDBJ whole genome shotgun (WGS) entry which is preliminary data.</text>
</comment>
<protein>
    <recommendedName>
        <fullName evidence="3">Mobilization protein</fullName>
    </recommendedName>
</protein>
<organism evidence="1 2">
    <name type="scientific">Desulfitobacterium dehalogenans</name>
    <dbReference type="NCBI Taxonomy" id="36854"/>
    <lineage>
        <taxon>Bacteria</taxon>
        <taxon>Bacillati</taxon>
        <taxon>Bacillota</taxon>
        <taxon>Clostridia</taxon>
        <taxon>Eubacteriales</taxon>
        <taxon>Desulfitobacteriaceae</taxon>
        <taxon>Desulfitobacterium</taxon>
    </lineage>
</organism>
<proteinExistence type="predicted"/>
<accession>A0A7C6Z7A0</accession>
<sequence length="104" mass="12402">MSERNLDNKRRWRSITVGFRVSPEEAYRLNMVVKTSGLTKQDYILRQLLQEKVVVHPNSRIQRILSQYLVELTEELKRLQRIEQDDDILENITYLVELIDRMGG</sequence>
<dbReference type="AlphaFoldDB" id="A0A7C6Z7A0"/>
<evidence type="ECO:0008006" key="3">
    <source>
        <dbReference type="Google" id="ProtNLM"/>
    </source>
</evidence>
<evidence type="ECO:0000313" key="2">
    <source>
        <dbReference type="Proteomes" id="UP000553059"/>
    </source>
</evidence>
<gene>
    <name evidence="1" type="ORF">GX523_20240</name>
</gene>
<dbReference type="EMBL" id="DUTF01000432">
    <property type="protein sequence ID" value="HHY29031.1"/>
    <property type="molecule type" value="Genomic_DNA"/>
</dbReference>